<evidence type="ECO:0000259" key="4">
    <source>
        <dbReference type="Pfam" id="PF01872"/>
    </source>
</evidence>
<dbReference type="Proteomes" id="UP000572051">
    <property type="component" value="Unassembled WGS sequence"/>
</dbReference>
<gene>
    <name evidence="5" type="ORF">HNR10_005468</name>
</gene>
<dbReference type="SUPFAM" id="SSF53597">
    <property type="entry name" value="Dihydrofolate reductase-like"/>
    <property type="match status" value="1"/>
</dbReference>
<accession>A0A7Z0ETE6</accession>
<name>A0A7Z0ETE6_9ACTN</name>
<feature type="domain" description="Bacterial bifunctional deaminase-reductase C-terminal" evidence="4">
    <location>
        <begin position="38"/>
        <end position="226"/>
    </location>
</feature>
<dbReference type="AlphaFoldDB" id="A0A7Z0ETE6"/>
<reference evidence="5 6" key="1">
    <citation type="submission" date="2020-07" db="EMBL/GenBank/DDBJ databases">
        <title>Sequencing the genomes of 1000 actinobacteria strains.</title>
        <authorList>
            <person name="Klenk H.-P."/>
        </authorList>
    </citation>
    <scope>NUCLEOTIDE SEQUENCE [LARGE SCALE GENOMIC DNA]</scope>
    <source>
        <strain evidence="5 6">DSM 44442</strain>
    </source>
</reference>
<dbReference type="Gene3D" id="3.40.430.10">
    <property type="entry name" value="Dihydrofolate Reductase, subunit A"/>
    <property type="match status" value="1"/>
</dbReference>
<comment type="caution">
    <text evidence="5">The sequence shown here is derived from an EMBL/GenBank/DDBJ whole genome shotgun (WGS) entry which is preliminary data.</text>
</comment>
<comment type="pathway">
    <text evidence="1">Cofactor biosynthesis; riboflavin biosynthesis.</text>
</comment>
<dbReference type="GO" id="GO:0008703">
    <property type="term" value="F:5-amino-6-(5-phosphoribosylamino)uracil reductase activity"/>
    <property type="evidence" value="ECO:0007669"/>
    <property type="project" value="InterPro"/>
</dbReference>
<keyword evidence="6" id="KW-1185">Reference proteome</keyword>
<keyword evidence="2" id="KW-0521">NADP</keyword>
<dbReference type="InterPro" id="IPR050765">
    <property type="entry name" value="Riboflavin_Biosynth_HTPR"/>
</dbReference>
<dbReference type="InterPro" id="IPR024072">
    <property type="entry name" value="DHFR-like_dom_sf"/>
</dbReference>
<evidence type="ECO:0000256" key="3">
    <source>
        <dbReference type="ARBA" id="ARBA00023002"/>
    </source>
</evidence>
<protein>
    <submittedName>
        <fullName evidence="5">Riboflavin biosynthesis pyrimidine reductase</fullName>
    </submittedName>
</protein>
<dbReference type="GO" id="GO:0009231">
    <property type="term" value="P:riboflavin biosynthetic process"/>
    <property type="evidence" value="ECO:0007669"/>
    <property type="project" value="InterPro"/>
</dbReference>
<proteinExistence type="predicted"/>
<dbReference type="RefSeq" id="WP_179828446.1">
    <property type="nucleotide sequence ID" value="NZ_JACCFS010000001.1"/>
</dbReference>
<dbReference type="PANTHER" id="PTHR38011:SF7">
    <property type="entry name" value="2,5-DIAMINO-6-RIBOSYLAMINO-4(3H)-PYRIMIDINONE 5'-PHOSPHATE REDUCTASE"/>
    <property type="match status" value="1"/>
</dbReference>
<organism evidence="5 6">
    <name type="scientific">Nocardiopsis aegyptia</name>
    <dbReference type="NCBI Taxonomy" id="220378"/>
    <lineage>
        <taxon>Bacteria</taxon>
        <taxon>Bacillati</taxon>
        <taxon>Actinomycetota</taxon>
        <taxon>Actinomycetes</taxon>
        <taxon>Streptosporangiales</taxon>
        <taxon>Nocardiopsidaceae</taxon>
        <taxon>Nocardiopsis</taxon>
    </lineage>
</organism>
<dbReference type="PANTHER" id="PTHR38011">
    <property type="entry name" value="DIHYDROFOLATE REDUCTASE FAMILY PROTEIN (AFU_ORTHOLOGUE AFUA_8G06820)"/>
    <property type="match status" value="1"/>
</dbReference>
<evidence type="ECO:0000313" key="5">
    <source>
        <dbReference type="EMBL" id="NYJ37587.1"/>
    </source>
</evidence>
<sequence>MSPNNPDHAPFRELLPRPGATDVDLAAAYAYPVGLDRPWVRANMVASADGGAVGPSGRSLDLSSVPDRRVMGVLRGLCDVVLVGAATARAEGYGPVRARRSWAPLRTGRPDTPRVAVVSRSLDLPEALLTDAPEDARTLVFTTSHAPPLRLEHVREHADLVVVDGVSVGPEHVVNGLAERGLYRVLTEGGPHLLAEYVAAGLLDDLCLTLSPHLLGSGAPRIVAGGSGTPGAPEHASVQSTPVRMAHLLEADGHLFARYLR</sequence>
<dbReference type="Pfam" id="PF01872">
    <property type="entry name" value="RibD_C"/>
    <property type="match status" value="1"/>
</dbReference>
<evidence type="ECO:0000256" key="1">
    <source>
        <dbReference type="ARBA" id="ARBA00005104"/>
    </source>
</evidence>
<dbReference type="InterPro" id="IPR002734">
    <property type="entry name" value="RibDG_C"/>
</dbReference>
<dbReference type="EMBL" id="JACCFS010000001">
    <property type="protein sequence ID" value="NYJ37587.1"/>
    <property type="molecule type" value="Genomic_DNA"/>
</dbReference>
<keyword evidence="3" id="KW-0560">Oxidoreductase</keyword>
<evidence type="ECO:0000256" key="2">
    <source>
        <dbReference type="ARBA" id="ARBA00022857"/>
    </source>
</evidence>
<evidence type="ECO:0000313" key="6">
    <source>
        <dbReference type="Proteomes" id="UP000572051"/>
    </source>
</evidence>